<organism evidence="1 2">
    <name type="scientific">Microcystis aeruginosa NIES-2521</name>
    <dbReference type="NCBI Taxonomy" id="2303983"/>
    <lineage>
        <taxon>Bacteria</taxon>
        <taxon>Bacillati</taxon>
        <taxon>Cyanobacteriota</taxon>
        <taxon>Cyanophyceae</taxon>
        <taxon>Oscillatoriophycideae</taxon>
        <taxon>Chroococcales</taxon>
        <taxon>Microcystaceae</taxon>
        <taxon>Microcystis</taxon>
    </lineage>
</organism>
<gene>
    <name evidence="1" type="ORF">MiTs_03688</name>
</gene>
<accession>A0A5A5S431</accession>
<dbReference type="AlphaFoldDB" id="A0A5A5S431"/>
<sequence>MTRTVPAAVPSLFHNSVPLTPSSAVKYRVLPTAVRLRGSERKPPGRISLTRTVPAAVPSLFHNSSSKLSVGVKNRVLPTAVRLSGLEEPQGTPPPGQISLTRTVPAAVPSLFHNSKPLTPSLALKNRVLPTAVRRLGLELEEPGRISLTRTVLAAVPLLFHNSKPLRPSRAVKNRVLPIAVRE</sequence>
<protein>
    <submittedName>
        <fullName evidence="1">Uncharacterized protein</fullName>
    </submittedName>
</protein>
<evidence type="ECO:0000313" key="2">
    <source>
        <dbReference type="Proteomes" id="UP000324689"/>
    </source>
</evidence>
<dbReference type="Proteomes" id="UP000324689">
    <property type="component" value="Unassembled WGS sequence"/>
</dbReference>
<dbReference type="EMBL" id="BHVQ01000066">
    <property type="protein sequence ID" value="GCA81669.1"/>
    <property type="molecule type" value="Genomic_DNA"/>
</dbReference>
<proteinExistence type="predicted"/>
<reference evidence="1 2" key="1">
    <citation type="submission" date="2018-09" db="EMBL/GenBank/DDBJ databases">
        <title>Evolutionary history of phycoerythrin pigmentation in the water bloom-forming cyanobacterium Microcystis aeruginosa.</title>
        <authorList>
            <person name="Tanabe Y."/>
            <person name="Tanabe Y."/>
            <person name="Yamaguchi H."/>
        </authorList>
    </citation>
    <scope>NUCLEOTIDE SEQUENCE [LARGE SCALE GENOMIC DNA]</scope>
    <source>
        <strain evidence="1 2">NIES-2521</strain>
    </source>
</reference>
<name>A0A5A5S431_MICAE</name>
<evidence type="ECO:0000313" key="1">
    <source>
        <dbReference type="EMBL" id="GCA81669.1"/>
    </source>
</evidence>
<comment type="caution">
    <text evidence="1">The sequence shown here is derived from an EMBL/GenBank/DDBJ whole genome shotgun (WGS) entry which is preliminary data.</text>
</comment>